<dbReference type="RefSeq" id="WP_374219755.1">
    <property type="nucleotide sequence ID" value="NZ_JAXOVW010000179.1"/>
</dbReference>
<organism evidence="1 2">
    <name type="scientific">Bacillus bingmayongensis</name>
    <dbReference type="NCBI Taxonomy" id="1150157"/>
    <lineage>
        <taxon>Bacteria</taxon>
        <taxon>Bacillati</taxon>
        <taxon>Bacillota</taxon>
        <taxon>Bacilli</taxon>
        <taxon>Bacillales</taxon>
        <taxon>Bacillaceae</taxon>
        <taxon>Bacillus</taxon>
    </lineage>
</organism>
<reference evidence="2" key="1">
    <citation type="submission" date="2023-11" db="EMBL/GenBank/DDBJ databases">
        <title>Genome Sequence of Bacillus pseudomycoides stain BUPM19.</title>
        <authorList>
            <person name="Farhat A."/>
        </authorList>
    </citation>
    <scope>NUCLEOTIDE SEQUENCE [LARGE SCALE GENOMIC DNA]</scope>
    <source>
        <strain evidence="2">BUPM19</strain>
    </source>
</reference>
<evidence type="ECO:0000313" key="1">
    <source>
        <dbReference type="EMBL" id="MDZ5610566.1"/>
    </source>
</evidence>
<gene>
    <name evidence="1" type="ORF">U2I54_27040</name>
</gene>
<comment type="caution">
    <text evidence="1">The sequence shown here is derived from an EMBL/GenBank/DDBJ whole genome shotgun (WGS) entry which is preliminary data.</text>
</comment>
<accession>A0ABU5K4L4</accession>
<keyword evidence="2" id="KW-1185">Reference proteome</keyword>
<dbReference type="EMBL" id="JAXOVW010000179">
    <property type="protein sequence ID" value="MDZ5610566.1"/>
    <property type="molecule type" value="Genomic_DNA"/>
</dbReference>
<sequence>MNSYKLVNFNEIENLRKKWNVPETHTSAVGKTDVKGLEDLSFEGGSPKVRKEAGLPSLDKLYPNHEIKAPYNREIRGHAQFMDHAEEGIVVEFEDAVKKAAFKLEGVKRTLNIINLIQMEFVINVQKICLILFRMMKEEYLSN</sequence>
<evidence type="ECO:0000313" key="2">
    <source>
        <dbReference type="Proteomes" id="UP001291930"/>
    </source>
</evidence>
<protein>
    <submittedName>
        <fullName evidence="1">Uncharacterized protein</fullName>
    </submittedName>
</protein>
<name>A0ABU5K4L4_9BACI</name>
<proteinExistence type="predicted"/>
<dbReference type="Proteomes" id="UP001291930">
    <property type="component" value="Unassembled WGS sequence"/>
</dbReference>